<feature type="domain" description="Gamma tubulin complex component protein N-terminal" evidence="8">
    <location>
        <begin position="14"/>
        <end position="286"/>
    </location>
</feature>
<dbReference type="Pfam" id="PF04130">
    <property type="entry name" value="GCP_C_terminal"/>
    <property type="match status" value="1"/>
</dbReference>
<evidence type="ECO:0000256" key="5">
    <source>
        <dbReference type="ARBA" id="ARBA00023212"/>
    </source>
</evidence>
<dbReference type="InterPro" id="IPR042241">
    <property type="entry name" value="GCP_C_sf"/>
</dbReference>
<evidence type="ECO:0000313" key="9">
    <source>
        <dbReference type="EMBL" id="KAJ7706031.1"/>
    </source>
</evidence>
<evidence type="ECO:0000256" key="6">
    <source>
        <dbReference type="RuleBase" id="RU363050"/>
    </source>
</evidence>
<keyword evidence="10" id="KW-1185">Reference proteome</keyword>
<dbReference type="EMBL" id="JARKIE010000007">
    <property type="protein sequence ID" value="KAJ7706031.1"/>
    <property type="molecule type" value="Genomic_DNA"/>
</dbReference>
<dbReference type="Proteomes" id="UP001221757">
    <property type="component" value="Unassembled WGS sequence"/>
</dbReference>
<comment type="similarity">
    <text evidence="2 6">Belongs to the TUBGCP family.</text>
</comment>
<protein>
    <recommendedName>
        <fullName evidence="6">Spindle pole body component</fullName>
    </recommendedName>
</protein>
<keyword evidence="3 6" id="KW-0963">Cytoplasm</keyword>
<dbReference type="GO" id="GO:0000278">
    <property type="term" value="P:mitotic cell cycle"/>
    <property type="evidence" value="ECO:0007669"/>
    <property type="project" value="TreeGrafter"/>
</dbReference>
<dbReference type="Gene3D" id="1.20.120.1900">
    <property type="entry name" value="Gamma-tubulin complex, C-terminal domain"/>
    <property type="match status" value="1"/>
</dbReference>
<evidence type="ECO:0000259" key="7">
    <source>
        <dbReference type="Pfam" id="PF04130"/>
    </source>
</evidence>
<keyword evidence="4 6" id="KW-0493">Microtubule</keyword>
<dbReference type="InterPro" id="IPR041470">
    <property type="entry name" value="GCP_N"/>
</dbReference>
<dbReference type="GO" id="GO:0005874">
    <property type="term" value="C:microtubule"/>
    <property type="evidence" value="ECO:0007669"/>
    <property type="project" value="UniProtKB-KW"/>
</dbReference>
<dbReference type="InterPro" id="IPR040457">
    <property type="entry name" value="GCP_C"/>
</dbReference>
<comment type="subcellular location">
    <subcellularLocation>
        <location evidence="1 6">Cytoplasm</location>
        <location evidence="1 6">Cytoskeleton</location>
        <location evidence="1 6">Microtubule organizing center</location>
    </subcellularLocation>
</comment>
<keyword evidence="5 6" id="KW-0206">Cytoskeleton</keyword>
<dbReference type="GO" id="GO:0000930">
    <property type="term" value="C:gamma-tubulin complex"/>
    <property type="evidence" value="ECO:0007669"/>
    <property type="project" value="TreeGrafter"/>
</dbReference>
<dbReference type="GO" id="GO:0051011">
    <property type="term" value="F:microtubule minus-end binding"/>
    <property type="evidence" value="ECO:0007669"/>
    <property type="project" value="TreeGrafter"/>
</dbReference>
<dbReference type="GO" id="GO:0000922">
    <property type="term" value="C:spindle pole"/>
    <property type="evidence" value="ECO:0007669"/>
    <property type="project" value="InterPro"/>
</dbReference>
<evidence type="ECO:0000256" key="2">
    <source>
        <dbReference type="ARBA" id="ARBA00010337"/>
    </source>
</evidence>
<evidence type="ECO:0000259" key="8">
    <source>
        <dbReference type="Pfam" id="PF17681"/>
    </source>
</evidence>
<dbReference type="PANTHER" id="PTHR19302">
    <property type="entry name" value="GAMMA TUBULIN COMPLEX PROTEIN"/>
    <property type="match status" value="1"/>
</dbReference>
<gene>
    <name evidence="9" type="ORF">B0H17DRAFT_1035350</name>
</gene>
<evidence type="ECO:0000256" key="1">
    <source>
        <dbReference type="ARBA" id="ARBA00004267"/>
    </source>
</evidence>
<dbReference type="PANTHER" id="PTHR19302:SF27">
    <property type="entry name" value="GAMMA-TUBULIN COMPLEX COMPONENT 4"/>
    <property type="match status" value="1"/>
</dbReference>
<evidence type="ECO:0000256" key="4">
    <source>
        <dbReference type="ARBA" id="ARBA00022701"/>
    </source>
</evidence>
<name>A0AAD7GV70_MYCRO</name>
<evidence type="ECO:0000313" key="10">
    <source>
        <dbReference type="Proteomes" id="UP001221757"/>
    </source>
</evidence>
<dbReference type="GO" id="GO:0043015">
    <property type="term" value="F:gamma-tubulin binding"/>
    <property type="evidence" value="ECO:0007669"/>
    <property type="project" value="InterPro"/>
</dbReference>
<proteinExistence type="inferred from homology"/>
<feature type="domain" description="Gamma tubulin complex component C-terminal" evidence="7">
    <location>
        <begin position="301"/>
        <end position="718"/>
    </location>
</feature>
<dbReference type="GO" id="GO:0007020">
    <property type="term" value="P:microtubule nucleation"/>
    <property type="evidence" value="ECO:0007669"/>
    <property type="project" value="InterPro"/>
</dbReference>
<comment type="caution">
    <text evidence="9">The sequence shown here is derived from an EMBL/GenBank/DDBJ whole genome shotgun (WGS) entry which is preliminary data.</text>
</comment>
<accession>A0AAD7GV70</accession>
<dbReference type="GO" id="GO:0005816">
    <property type="term" value="C:spindle pole body"/>
    <property type="evidence" value="ECO:0007669"/>
    <property type="project" value="UniProtKB-ARBA"/>
</dbReference>
<dbReference type="Pfam" id="PF17681">
    <property type="entry name" value="GCP_N_terminal"/>
    <property type="match status" value="1"/>
</dbReference>
<sequence>MVTNAFNSTASMIAEVFLLLSGHESSLFLSGPALHPQFSPLLHPGEQQCLESLAQIAYRYRKIVASCKALSRSPSRYVATVAATLNHILKEDYQTLVVDTEAKVLARDPNLVASASFVPLSSIRAVFGEWDAPFATLVALVEQLESETSWKPGPLIDLLLARSHNGVHRISDILSSLAVAVQRVWRTQLTAFVIHGSLSPTDPLASETYILEDGSMPSCVSEQSRDSIAYVGRAIATIKAAQWQTQLPRSLASEHTKLLQDVLPEDQHAFDRVIFQIRTNVSEWLWLNVLTQKDVEDAVDSLGNYFLLRNGEFAQSLIREIERLKLSRLTMRSGPASMIRDQDLNLALLRASLGTTAQHDPTLSLLRFSLPEGPLRPLLPSLTHAQYPTSPSISATFPTDPSLFSSHLLGSTPLTLSYKVSWPLDLFLHKADLTTYATLFSYLSALRKTHTRIHTCWSSLSNSQRARRRWTGLGEGGTAEDLQVRKTLLRCGWGTVRDMGWFLDTLLGYVMTDVLEVEFVRLKEMLGGRGMHTSGSLQSLGSGQLAPATSTTSIASNSHHLDFTTLRTIHSEYLDRLLTGCLLTNPVLTSLLLPIFEVCERFVAQVERWGGDVLPALLFEGSLKGGDEEVGAMVKERQGVVTEINETLQELLESFYEQLSLSTSQQPFTATGTDASKSVLMNASLANHTTFNASKGVKGVDGVRRHVERLLLRLDFNGAFSKGLGRKRDRDTGILAAGGLA</sequence>
<dbReference type="GO" id="GO:0051321">
    <property type="term" value="P:meiotic cell cycle"/>
    <property type="evidence" value="ECO:0007669"/>
    <property type="project" value="TreeGrafter"/>
</dbReference>
<dbReference type="AlphaFoldDB" id="A0AAD7GV70"/>
<dbReference type="InterPro" id="IPR007259">
    <property type="entry name" value="GCP"/>
</dbReference>
<organism evidence="9 10">
    <name type="scientific">Mycena rosella</name>
    <name type="common">Pink bonnet</name>
    <name type="synonym">Agaricus rosellus</name>
    <dbReference type="NCBI Taxonomy" id="1033263"/>
    <lineage>
        <taxon>Eukaryota</taxon>
        <taxon>Fungi</taxon>
        <taxon>Dikarya</taxon>
        <taxon>Basidiomycota</taxon>
        <taxon>Agaricomycotina</taxon>
        <taxon>Agaricomycetes</taxon>
        <taxon>Agaricomycetidae</taxon>
        <taxon>Agaricales</taxon>
        <taxon>Marasmiineae</taxon>
        <taxon>Mycenaceae</taxon>
        <taxon>Mycena</taxon>
    </lineage>
</organism>
<dbReference type="GO" id="GO:0031122">
    <property type="term" value="P:cytoplasmic microtubule organization"/>
    <property type="evidence" value="ECO:0007669"/>
    <property type="project" value="TreeGrafter"/>
</dbReference>
<dbReference type="GO" id="GO:0051225">
    <property type="term" value="P:spindle assembly"/>
    <property type="evidence" value="ECO:0007669"/>
    <property type="project" value="TreeGrafter"/>
</dbReference>
<reference evidence="9" key="1">
    <citation type="submission" date="2023-03" db="EMBL/GenBank/DDBJ databases">
        <title>Massive genome expansion in bonnet fungi (Mycena s.s.) driven by repeated elements and novel gene families across ecological guilds.</title>
        <authorList>
            <consortium name="Lawrence Berkeley National Laboratory"/>
            <person name="Harder C.B."/>
            <person name="Miyauchi S."/>
            <person name="Viragh M."/>
            <person name="Kuo A."/>
            <person name="Thoen E."/>
            <person name="Andreopoulos B."/>
            <person name="Lu D."/>
            <person name="Skrede I."/>
            <person name="Drula E."/>
            <person name="Henrissat B."/>
            <person name="Morin E."/>
            <person name="Kohler A."/>
            <person name="Barry K."/>
            <person name="LaButti K."/>
            <person name="Morin E."/>
            <person name="Salamov A."/>
            <person name="Lipzen A."/>
            <person name="Mereny Z."/>
            <person name="Hegedus B."/>
            <person name="Baldrian P."/>
            <person name="Stursova M."/>
            <person name="Weitz H."/>
            <person name="Taylor A."/>
            <person name="Grigoriev I.V."/>
            <person name="Nagy L.G."/>
            <person name="Martin F."/>
            <person name="Kauserud H."/>
        </authorList>
    </citation>
    <scope>NUCLEOTIDE SEQUENCE</scope>
    <source>
        <strain evidence="9">CBHHK067</strain>
    </source>
</reference>
<evidence type="ECO:0000256" key="3">
    <source>
        <dbReference type="ARBA" id="ARBA00022490"/>
    </source>
</evidence>